<dbReference type="SUPFAM" id="SSF56672">
    <property type="entry name" value="DNA/RNA polymerases"/>
    <property type="match status" value="1"/>
</dbReference>
<dbReference type="CDD" id="cd09272">
    <property type="entry name" value="RNase_HI_RT_Ty1"/>
    <property type="match status" value="1"/>
</dbReference>
<dbReference type="Gramene" id="Jr13_20660_p1">
    <property type="protein sequence ID" value="cds.Jr13_20660_p1"/>
    <property type="gene ID" value="Jr13_20660"/>
</dbReference>
<evidence type="ECO:0000259" key="1">
    <source>
        <dbReference type="Pfam" id="PF07727"/>
    </source>
</evidence>
<reference evidence="2" key="1">
    <citation type="submission" date="2015-10" db="EMBL/GenBank/DDBJ databases">
        <authorList>
            <person name="Martinez-Garcia P.J."/>
            <person name="Crepeau M.W."/>
            <person name="Puiu D."/>
            <person name="Gonzalez-Ibeas D."/>
            <person name="Whalen J."/>
            <person name="Stevens K."/>
            <person name="Paul R."/>
            <person name="Butterfield T."/>
            <person name="Britton M."/>
            <person name="Reagan R."/>
            <person name="Chakraborty S."/>
            <person name="Walawage S.L."/>
            <person name="Vasquez-Gross H.A."/>
            <person name="Cardeno C."/>
            <person name="Famula R."/>
            <person name="Pratt K."/>
            <person name="Kuruganti S."/>
            <person name="Aradhya M.K."/>
            <person name="Leslie C.A."/>
            <person name="Dandekar A.M."/>
            <person name="Salzberg S.L."/>
            <person name="Wegrzyn J.L."/>
            <person name="Langley C.H."/>
            <person name="Neale D.B."/>
        </authorList>
    </citation>
    <scope>NUCLEOTIDE SEQUENCE</scope>
    <source>
        <tissue evidence="2">Leaves</tissue>
    </source>
</reference>
<protein>
    <recommendedName>
        <fullName evidence="1">Reverse transcriptase Ty1/copia-type domain-containing protein</fullName>
    </recommendedName>
</protein>
<dbReference type="PANTHER" id="PTHR11439">
    <property type="entry name" value="GAG-POL-RELATED RETROTRANSPOSON"/>
    <property type="match status" value="1"/>
</dbReference>
<dbReference type="InterPro" id="IPR043502">
    <property type="entry name" value="DNA/RNA_pol_sf"/>
</dbReference>
<dbReference type="Pfam" id="PF07727">
    <property type="entry name" value="RVT_2"/>
    <property type="match status" value="2"/>
</dbReference>
<name>A0A833TPV1_JUGRE</name>
<feature type="domain" description="Reverse transcriptase Ty1/copia-type" evidence="1">
    <location>
        <begin position="63"/>
        <end position="156"/>
    </location>
</feature>
<comment type="caution">
    <text evidence="2">The sequence shown here is derived from an EMBL/GenBank/DDBJ whole genome shotgun (WGS) entry which is preliminary data.</text>
</comment>
<gene>
    <name evidence="2" type="ORF">F2P56_030527</name>
</gene>
<dbReference type="AlphaFoldDB" id="A0A833TPV1"/>
<dbReference type="Proteomes" id="UP000619265">
    <property type="component" value="Unassembled WGS sequence"/>
</dbReference>
<evidence type="ECO:0000313" key="3">
    <source>
        <dbReference type="Proteomes" id="UP000619265"/>
    </source>
</evidence>
<feature type="domain" description="Reverse transcriptase Ty1/copia-type" evidence="1">
    <location>
        <begin position="3"/>
        <end position="49"/>
    </location>
</feature>
<accession>A0A833TPV1</accession>
<proteinExistence type="predicted"/>
<organism evidence="2 3">
    <name type="scientific">Juglans regia</name>
    <name type="common">English walnut</name>
    <dbReference type="NCBI Taxonomy" id="51240"/>
    <lineage>
        <taxon>Eukaryota</taxon>
        <taxon>Viridiplantae</taxon>
        <taxon>Streptophyta</taxon>
        <taxon>Embryophyta</taxon>
        <taxon>Tracheophyta</taxon>
        <taxon>Spermatophyta</taxon>
        <taxon>Magnoliopsida</taxon>
        <taxon>eudicotyledons</taxon>
        <taxon>Gunneridae</taxon>
        <taxon>Pentapetalae</taxon>
        <taxon>rosids</taxon>
        <taxon>fabids</taxon>
        <taxon>Fagales</taxon>
        <taxon>Juglandaceae</taxon>
        <taxon>Juglans</taxon>
    </lineage>
</organism>
<dbReference type="EMBL" id="LIHL02000013">
    <property type="protein sequence ID" value="KAF5450152.1"/>
    <property type="molecule type" value="Genomic_DNA"/>
</dbReference>
<dbReference type="PANTHER" id="PTHR11439:SF498">
    <property type="entry name" value="DNAK FAMILY PROTEIN"/>
    <property type="match status" value="1"/>
</dbReference>
<dbReference type="InterPro" id="IPR013103">
    <property type="entry name" value="RVT_2"/>
</dbReference>
<sequence length="377" mass="42152">MTIVCCLLAIAATKKWIIHQLDVNNAFLHGDLDEEVYMTPPPSYCTQGRPVFVDSENLYMADHSLFTLITHTSITIVLVYVDDILVAGNALPQIEFFKNHLFTHFKTKDLGSLKFFLGLEVARSSASIFLNQHKYALDILSDSGQLGARTASFPMEQHLKLSNENGPLLPDPSIYRRLVGHLIYLTITQSDIVYDVNILSQFLHAPCVPHMTAATRVLRYIKGSPSQGIFFSSSSTTQVTAYTDSDWVNCPTTYCSTTGYFIQLGTSPISWQTKKQTIVARSSAEAEYSAMAVTACELTWLKQLLTDLGISHPEPFHLYCDNQSALHIAHNPMFHERTKHIEIDCHIIRNKICSGLLKAIHTSSHEQIADIFTKALG</sequence>
<reference evidence="2" key="2">
    <citation type="submission" date="2020-03" db="EMBL/GenBank/DDBJ databases">
        <title>Walnut 2.0.</title>
        <authorList>
            <person name="Marrano A."/>
            <person name="Britton M."/>
            <person name="Zimin A.V."/>
            <person name="Zaini P.A."/>
            <person name="Workman R."/>
            <person name="Puiu D."/>
            <person name="Bianco L."/>
            <person name="Allen B.J."/>
            <person name="Troggio M."/>
            <person name="Leslie C.A."/>
            <person name="Timp W."/>
            <person name="Dendekar A."/>
            <person name="Salzberg S.L."/>
            <person name="Neale D.B."/>
        </authorList>
    </citation>
    <scope>NUCLEOTIDE SEQUENCE</scope>
    <source>
        <tissue evidence="2">Leaves</tissue>
    </source>
</reference>
<evidence type="ECO:0000313" key="2">
    <source>
        <dbReference type="EMBL" id="KAF5450152.1"/>
    </source>
</evidence>